<reference evidence="6 7" key="1">
    <citation type="submission" date="2016-09" db="EMBL/GenBank/DDBJ databases">
        <title>Complete genome sequence of Actinomyces hongkongensis HKU8.</title>
        <authorList>
            <person name="Gao Y.-X."/>
            <person name="Zhou Y.-Y."/>
            <person name="Xie Y."/>
            <person name="Wang M."/>
            <person name="Wang S.-J."/>
            <person name="Shen S.-G."/>
        </authorList>
    </citation>
    <scope>NUCLEOTIDE SEQUENCE [LARGE SCALE GENOMIC DNA]</scope>
    <source>
        <strain evidence="6 7">HKU8</strain>
    </source>
</reference>
<keyword evidence="2" id="KW-0597">Phosphoprotein</keyword>
<dbReference type="PRINTS" id="PR00038">
    <property type="entry name" value="HTHLUXR"/>
</dbReference>
<evidence type="ECO:0000256" key="2">
    <source>
        <dbReference type="PROSITE-ProRule" id="PRU00169"/>
    </source>
</evidence>
<dbReference type="SUPFAM" id="SSF46894">
    <property type="entry name" value="C-terminal effector domain of the bipartite response regulators"/>
    <property type="match status" value="1"/>
</dbReference>
<feature type="modified residue" description="4-aspartylphosphate" evidence="2">
    <location>
        <position position="75"/>
    </location>
</feature>
<proteinExistence type="predicted"/>
<dbReference type="Proteomes" id="UP000095214">
    <property type="component" value="Chromosome"/>
</dbReference>
<feature type="domain" description="HTH luxR-type" evidence="4">
    <location>
        <begin position="155"/>
        <end position="220"/>
    </location>
</feature>
<evidence type="ECO:0000259" key="5">
    <source>
        <dbReference type="PROSITE" id="PS50110"/>
    </source>
</evidence>
<sequence length="222" mass="23290">MSIRVLVADDQAMIRGALASLLDLEPDIEVVAQASNGREAVEALAPAARGTGKGGAGEDGGGHDGSGAVDVAVLDIEMPIMDGITATETIRRRFPATRVLMVTTFGRPGYLQRALDAGATGFMVKDAPVDQLADAVRRVAKGLRVVDPTLAVETLSRGTSPLTERESDVLRAVSTGGTIADIAREMRLSQGTVRNHVSSAMLKTEARTRAEAVRIATESGWL</sequence>
<dbReference type="KEGG" id="phon:BH719_07470"/>
<dbReference type="SMART" id="SM00448">
    <property type="entry name" value="REC"/>
    <property type="match status" value="1"/>
</dbReference>
<keyword evidence="7" id="KW-1185">Reference proteome</keyword>
<dbReference type="AlphaFoldDB" id="A0A1D8B3J9"/>
<feature type="domain" description="Response regulatory" evidence="5">
    <location>
        <begin position="4"/>
        <end position="140"/>
    </location>
</feature>
<keyword evidence="1 6" id="KW-0238">DNA-binding</keyword>
<dbReference type="RefSeq" id="WP_009744214.1">
    <property type="nucleotide sequence ID" value="NZ_CP017298.1"/>
</dbReference>
<dbReference type="PROSITE" id="PS50110">
    <property type="entry name" value="RESPONSE_REGULATORY"/>
    <property type="match status" value="1"/>
</dbReference>
<dbReference type="InterPro" id="IPR011006">
    <property type="entry name" value="CheY-like_superfamily"/>
</dbReference>
<dbReference type="InterPro" id="IPR039420">
    <property type="entry name" value="WalR-like"/>
</dbReference>
<dbReference type="PROSITE" id="PS50043">
    <property type="entry name" value="HTH_LUXR_2"/>
    <property type="match status" value="1"/>
</dbReference>
<dbReference type="GO" id="GO:0000160">
    <property type="term" value="P:phosphorelay signal transduction system"/>
    <property type="evidence" value="ECO:0007669"/>
    <property type="project" value="InterPro"/>
</dbReference>
<dbReference type="Gene3D" id="3.40.50.2300">
    <property type="match status" value="2"/>
</dbReference>
<dbReference type="Pfam" id="PF00072">
    <property type="entry name" value="Response_reg"/>
    <property type="match status" value="1"/>
</dbReference>
<dbReference type="InterPro" id="IPR001789">
    <property type="entry name" value="Sig_transdc_resp-reg_receiver"/>
</dbReference>
<dbReference type="STRING" id="178339.BH719_07470"/>
<protein>
    <submittedName>
        <fullName evidence="6">DNA-binding response regulator</fullName>
    </submittedName>
</protein>
<dbReference type="PANTHER" id="PTHR43214:SF42">
    <property type="entry name" value="TRANSCRIPTIONAL REGULATORY PROTEIN DESR"/>
    <property type="match status" value="1"/>
</dbReference>
<evidence type="ECO:0000259" key="4">
    <source>
        <dbReference type="PROSITE" id="PS50043"/>
    </source>
</evidence>
<dbReference type="EMBL" id="CP017298">
    <property type="protein sequence ID" value="AOS47703.1"/>
    <property type="molecule type" value="Genomic_DNA"/>
</dbReference>
<dbReference type="SUPFAM" id="SSF52172">
    <property type="entry name" value="CheY-like"/>
    <property type="match status" value="1"/>
</dbReference>
<gene>
    <name evidence="6" type="ORF">BH719_07470</name>
</gene>
<dbReference type="SMART" id="SM00421">
    <property type="entry name" value="HTH_LUXR"/>
    <property type="match status" value="1"/>
</dbReference>
<evidence type="ECO:0000256" key="3">
    <source>
        <dbReference type="SAM" id="MobiDB-lite"/>
    </source>
</evidence>
<organism evidence="6 7">
    <name type="scientific">Pauljensenia hongkongensis</name>
    <dbReference type="NCBI Taxonomy" id="178339"/>
    <lineage>
        <taxon>Bacteria</taxon>
        <taxon>Bacillati</taxon>
        <taxon>Actinomycetota</taxon>
        <taxon>Actinomycetes</taxon>
        <taxon>Actinomycetales</taxon>
        <taxon>Actinomycetaceae</taxon>
        <taxon>Pauljensenia</taxon>
    </lineage>
</organism>
<dbReference type="CDD" id="cd06170">
    <property type="entry name" value="LuxR_C_like"/>
    <property type="match status" value="1"/>
</dbReference>
<accession>A0A1D8B3J9</accession>
<dbReference type="OrthoDB" id="9808843at2"/>
<evidence type="ECO:0000313" key="7">
    <source>
        <dbReference type="Proteomes" id="UP000095214"/>
    </source>
</evidence>
<feature type="region of interest" description="Disordered" evidence="3">
    <location>
        <begin position="45"/>
        <end position="64"/>
    </location>
</feature>
<dbReference type="GO" id="GO:0003677">
    <property type="term" value="F:DNA binding"/>
    <property type="evidence" value="ECO:0007669"/>
    <property type="project" value="UniProtKB-KW"/>
</dbReference>
<dbReference type="InterPro" id="IPR000792">
    <property type="entry name" value="Tscrpt_reg_LuxR_C"/>
</dbReference>
<dbReference type="Pfam" id="PF00196">
    <property type="entry name" value="GerE"/>
    <property type="match status" value="1"/>
</dbReference>
<evidence type="ECO:0000313" key="6">
    <source>
        <dbReference type="EMBL" id="AOS47703.1"/>
    </source>
</evidence>
<name>A0A1D8B3J9_9ACTO</name>
<dbReference type="GO" id="GO:0006355">
    <property type="term" value="P:regulation of DNA-templated transcription"/>
    <property type="evidence" value="ECO:0007669"/>
    <property type="project" value="InterPro"/>
</dbReference>
<dbReference type="InterPro" id="IPR016032">
    <property type="entry name" value="Sig_transdc_resp-reg_C-effctor"/>
</dbReference>
<feature type="compositionally biased region" description="Gly residues" evidence="3">
    <location>
        <begin position="51"/>
        <end position="64"/>
    </location>
</feature>
<dbReference type="PANTHER" id="PTHR43214">
    <property type="entry name" value="TWO-COMPONENT RESPONSE REGULATOR"/>
    <property type="match status" value="1"/>
</dbReference>
<evidence type="ECO:0000256" key="1">
    <source>
        <dbReference type="ARBA" id="ARBA00023125"/>
    </source>
</evidence>